<feature type="signal peptide" evidence="2">
    <location>
        <begin position="1"/>
        <end position="21"/>
    </location>
</feature>
<accession>A0ABD0MHX3</accession>
<feature type="chain" id="PRO_5044781387" description="DUF4939 domain-containing protein" evidence="2">
    <location>
        <begin position="22"/>
        <end position="365"/>
    </location>
</feature>
<dbReference type="EMBL" id="JAMKFB020000701">
    <property type="protein sequence ID" value="KAL0148627.1"/>
    <property type="molecule type" value="Genomic_DNA"/>
</dbReference>
<name>A0ABD0MHX3_CIRMR</name>
<comment type="caution">
    <text evidence="4">The sequence shown here is derived from an EMBL/GenBank/DDBJ whole genome shotgun (WGS) entry which is preliminary data.</text>
</comment>
<dbReference type="PANTHER" id="PTHR15503">
    <property type="entry name" value="LDOC1 RELATED"/>
    <property type="match status" value="1"/>
</dbReference>
<evidence type="ECO:0000313" key="4">
    <source>
        <dbReference type="EMBL" id="KAL0148627.1"/>
    </source>
</evidence>
<feature type="compositionally biased region" description="Pro residues" evidence="1">
    <location>
        <begin position="126"/>
        <end position="137"/>
    </location>
</feature>
<protein>
    <recommendedName>
        <fullName evidence="3">DUF4939 domain-containing protein</fullName>
    </recommendedName>
</protein>
<proteinExistence type="predicted"/>
<dbReference type="AlphaFoldDB" id="A0ABD0MHX3"/>
<evidence type="ECO:0000259" key="3">
    <source>
        <dbReference type="Pfam" id="PF16297"/>
    </source>
</evidence>
<dbReference type="InterPro" id="IPR032549">
    <property type="entry name" value="DUF4939"/>
</dbReference>
<dbReference type="Proteomes" id="UP001529510">
    <property type="component" value="Unassembled WGS sequence"/>
</dbReference>
<evidence type="ECO:0000256" key="2">
    <source>
        <dbReference type="SAM" id="SignalP"/>
    </source>
</evidence>
<dbReference type="PANTHER" id="PTHR15503:SF36">
    <property type="entry name" value="RETROTRANSPOSON GAG-LIKE PROTEIN 5"/>
    <property type="match status" value="1"/>
</dbReference>
<keyword evidence="2" id="KW-0732">Signal</keyword>
<sequence length="365" mass="41200">FSSPGFLAWILFLVLLDSLDCLLDVGCPFALTIHLLHVLLTIVWILHNKLFILHLRTEFILVVMTEQSDHTMDSASALELQEFMSLNNARMDQQEEHSLATGRAVQALVAQVSELTSQLQQLRWPAVPPQPSVPPQPTNAEHQPEPRLPTPEPYVGEPKLCRVFLTKCSMFFSLQPRTFAMESSKVALVLTLLSGRAAYWGMAVWENQHPCCSLFQALSEEMKQVFDSALAGREVAQMLADLRQGSKTEWDMFLHGLADCIQKEIFALELPADLDGLIDLALQVDARLQRRDQLGHHTLVSEFPARPVTPHSTKNPCRRKSIGERKDYAFLVELPATSWWTVQLLSGRLSLERFSSTNLLPVRLQ</sequence>
<feature type="region of interest" description="Disordered" evidence="1">
    <location>
        <begin position="126"/>
        <end position="152"/>
    </location>
</feature>
<organism evidence="4 5">
    <name type="scientific">Cirrhinus mrigala</name>
    <name type="common">Mrigala</name>
    <dbReference type="NCBI Taxonomy" id="683832"/>
    <lineage>
        <taxon>Eukaryota</taxon>
        <taxon>Metazoa</taxon>
        <taxon>Chordata</taxon>
        <taxon>Craniata</taxon>
        <taxon>Vertebrata</taxon>
        <taxon>Euteleostomi</taxon>
        <taxon>Actinopterygii</taxon>
        <taxon>Neopterygii</taxon>
        <taxon>Teleostei</taxon>
        <taxon>Ostariophysi</taxon>
        <taxon>Cypriniformes</taxon>
        <taxon>Cyprinidae</taxon>
        <taxon>Labeoninae</taxon>
        <taxon>Labeonini</taxon>
        <taxon>Cirrhinus</taxon>
    </lineage>
</organism>
<feature type="domain" description="DUF4939" evidence="3">
    <location>
        <begin position="142"/>
        <end position="226"/>
    </location>
</feature>
<gene>
    <name evidence="4" type="ORF">M9458_056067</name>
</gene>
<evidence type="ECO:0000256" key="1">
    <source>
        <dbReference type="SAM" id="MobiDB-lite"/>
    </source>
</evidence>
<feature type="non-terminal residue" evidence="4">
    <location>
        <position position="1"/>
    </location>
</feature>
<dbReference type="Pfam" id="PF16297">
    <property type="entry name" value="DUF4939"/>
    <property type="match status" value="1"/>
</dbReference>
<evidence type="ECO:0000313" key="5">
    <source>
        <dbReference type="Proteomes" id="UP001529510"/>
    </source>
</evidence>
<dbReference type="InterPro" id="IPR032567">
    <property type="entry name" value="RTL1-rel"/>
</dbReference>
<reference evidence="4 5" key="1">
    <citation type="submission" date="2024-05" db="EMBL/GenBank/DDBJ databases">
        <title>Genome sequencing and assembly of Indian major carp, Cirrhinus mrigala (Hamilton, 1822).</title>
        <authorList>
            <person name="Mohindra V."/>
            <person name="Chowdhury L.M."/>
            <person name="Lal K."/>
            <person name="Jena J.K."/>
        </authorList>
    </citation>
    <scope>NUCLEOTIDE SEQUENCE [LARGE SCALE GENOMIC DNA]</scope>
    <source>
        <strain evidence="4">CM1030</strain>
        <tissue evidence="4">Blood</tissue>
    </source>
</reference>
<keyword evidence="5" id="KW-1185">Reference proteome</keyword>